<keyword evidence="3" id="KW-0804">Transcription</keyword>
<dbReference type="GO" id="GO:0003700">
    <property type="term" value="F:DNA-binding transcription factor activity"/>
    <property type="evidence" value="ECO:0007669"/>
    <property type="project" value="TreeGrafter"/>
</dbReference>
<dbReference type="Proteomes" id="UP000308705">
    <property type="component" value="Unassembled WGS sequence"/>
</dbReference>
<proteinExistence type="predicted"/>
<feature type="domain" description="HTH tetR-type" evidence="5">
    <location>
        <begin position="12"/>
        <end position="72"/>
    </location>
</feature>
<dbReference type="PROSITE" id="PS50977">
    <property type="entry name" value="HTH_TETR_2"/>
    <property type="match status" value="1"/>
</dbReference>
<reference evidence="6 7" key="1">
    <citation type="submission" date="2019-04" db="EMBL/GenBank/DDBJ databases">
        <title>Herbidospora sp. NEAU-GS14.nov., a novel actinomycete isolated from soil.</title>
        <authorList>
            <person name="Han L."/>
        </authorList>
    </citation>
    <scope>NUCLEOTIDE SEQUENCE [LARGE SCALE GENOMIC DNA]</scope>
    <source>
        <strain evidence="6 7">NEAU-GS14</strain>
    </source>
</reference>
<keyword evidence="1" id="KW-0805">Transcription regulation</keyword>
<comment type="caution">
    <text evidence="6">The sequence shown here is derived from an EMBL/GenBank/DDBJ whole genome shotgun (WGS) entry which is preliminary data.</text>
</comment>
<keyword evidence="2 4" id="KW-0238">DNA-binding</keyword>
<gene>
    <name evidence="6" type="ORF">FDA94_06645</name>
</gene>
<dbReference type="AlphaFoldDB" id="A0A4U3MKR5"/>
<dbReference type="PROSITE" id="PS01081">
    <property type="entry name" value="HTH_TETR_1"/>
    <property type="match status" value="1"/>
</dbReference>
<dbReference type="InterPro" id="IPR041347">
    <property type="entry name" value="MftR_C"/>
</dbReference>
<dbReference type="OrthoDB" id="3296001at2"/>
<dbReference type="Pfam" id="PF00440">
    <property type="entry name" value="TetR_N"/>
    <property type="match status" value="1"/>
</dbReference>
<dbReference type="PANTHER" id="PTHR30055:SF238">
    <property type="entry name" value="MYCOFACTOCIN BIOSYNTHESIS TRANSCRIPTIONAL REGULATOR MFTR-RELATED"/>
    <property type="match status" value="1"/>
</dbReference>
<dbReference type="InterPro" id="IPR023772">
    <property type="entry name" value="DNA-bd_HTH_TetR-type_CS"/>
</dbReference>
<dbReference type="Gene3D" id="1.10.357.10">
    <property type="entry name" value="Tetracycline Repressor, domain 2"/>
    <property type="match status" value="1"/>
</dbReference>
<feature type="DNA-binding region" description="H-T-H motif" evidence="4">
    <location>
        <begin position="35"/>
        <end position="54"/>
    </location>
</feature>
<dbReference type="EMBL" id="SZQA01000004">
    <property type="protein sequence ID" value="TKK90095.1"/>
    <property type="molecule type" value="Genomic_DNA"/>
</dbReference>
<dbReference type="PANTHER" id="PTHR30055">
    <property type="entry name" value="HTH-TYPE TRANSCRIPTIONAL REGULATOR RUTR"/>
    <property type="match status" value="1"/>
</dbReference>
<evidence type="ECO:0000256" key="3">
    <source>
        <dbReference type="ARBA" id="ARBA00023163"/>
    </source>
</evidence>
<dbReference type="InterPro" id="IPR009057">
    <property type="entry name" value="Homeodomain-like_sf"/>
</dbReference>
<protein>
    <submittedName>
        <fullName evidence="6">TetR family transcriptional regulator</fullName>
    </submittedName>
</protein>
<evidence type="ECO:0000256" key="1">
    <source>
        <dbReference type="ARBA" id="ARBA00023015"/>
    </source>
</evidence>
<dbReference type="PRINTS" id="PR00455">
    <property type="entry name" value="HTHTETR"/>
</dbReference>
<dbReference type="SUPFAM" id="SSF46689">
    <property type="entry name" value="Homeodomain-like"/>
    <property type="match status" value="1"/>
</dbReference>
<evidence type="ECO:0000256" key="2">
    <source>
        <dbReference type="ARBA" id="ARBA00023125"/>
    </source>
</evidence>
<name>A0A4U3MKR5_9ACTN</name>
<dbReference type="GO" id="GO:0000976">
    <property type="term" value="F:transcription cis-regulatory region binding"/>
    <property type="evidence" value="ECO:0007669"/>
    <property type="project" value="TreeGrafter"/>
</dbReference>
<evidence type="ECO:0000313" key="7">
    <source>
        <dbReference type="Proteomes" id="UP000308705"/>
    </source>
</evidence>
<dbReference type="InterPro" id="IPR001647">
    <property type="entry name" value="HTH_TetR"/>
</dbReference>
<organism evidence="6 7">
    <name type="scientific">Herbidospora galbida</name>
    <dbReference type="NCBI Taxonomy" id="2575442"/>
    <lineage>
        <taxon>Bacteria</taxon>
        <taxon>Bacillati</taxon>
        <taxon>Actinomycetota</taxon>
        <taxon>Actinomycetes</taxon>
        <taxon>Streptosporangiales</taxon>
        <taxon>Streptosporangiaceae</taxon>
        <taxon>Herbidospora</taxon>
    </lineage>
</organism>
<sequence length="204" mass="22894">MTGVGLRERKKLKTRVALIDAALDLFLEQGYESTTIDQIAAAVDVSPRTFFRYFGSKEEVALAPATDAQDVFLSELHDRPGTESPFTALAQAMRGAVALLRDGEPEDKQRFLKARQVVEATPTIFAGQMRLMLANERRILEEVARRRGADDLRSQFVTATFTSTIRVGFENCTVEELSDLEGMTKRLEDTFALVDDLMTPDWDR</sequence>
<dbReference type="Pfam" id="PF17754">
    <property type="entry name" value="TetR_C_14"/>
    <property type="match status" value="1"/>
</dbReference>
<evidence type="ECO:0000256" key="4">
    <source>
        <dbReference type="PROSITE-ProRule" id="PRU00335"/>
    </source>
</evidence>
<evidence type="ECO:0000313" key="6">
    <source>
        <dbReference type="EMBL" id="TKK90095.1"/>
    </source>
</evidence>
<dbReference type="InterPro" id="IPR050109">
    <property type="entry name" value="HTH-type_TetR-like_transc_reg"/>
</dbReference>
<evidence type="ECO:0000259" key="5">
    <source>
        <dbReference type="PROSITE" id="PS50977"/>
    </source>
</evidence>
<keyword evidence="7" id="KW-1185">Reference proteome</keyword>
<accession>A0A4U3MKR5</accession>